<dbReference type="GeneID" id="64706279"/>
<keyword evidence="1" id="KW-0175">Coiled coil</keyword>
<dbReference type="AlphaFoldDB" id="A0A9P7F6Q7"/>
<feature type="coiled-coil region" evidence="1">
    <location>
        <begin position="96"/>
        <end position="123"/>
    </location>
</feature>
<reference evidence="2" key="1">
    <citation type="journal article" date="2020" name="New Phytol.">
        <title>Comparative genomics reveals dynamic genome evolution in host specialist ectomycorrhizal fungi.</title>
        <authorList>
            <person name="Lofgren L.A."/>
            <person name="Nguyen N.H."/>
            <person name="Vilgalys R."/>
            <person name="Ruytinx J."/>
            <person name="Liao H.L."/>
            <person name="Branco S."/>
            <person name="Kuo A."/>
            <person name="LaButti K."/>
            <person name="Lipzen A."/>
            <person name="Andreopoulos W."/>
            <person name="Pangilinan J."/>
            <person name="Riley R."/>
            <person name="Hundley H."/>
            <person name="Na H."/>
            <person name="Barry K."/>
            <person name="Grigoriev I.V."/>
            <person name="Stajich J.E."/>
            <person name="Kennedy P.G."/>
        </authorList>
    </citation>
    <scope>NUCLEOTIDE SEQUENCE</scope>
    <source>
        <strain evidence="2">FC423</strain>
    </source>
</reference>
<gene>
    <name evidence="2" type="ORF">F5147DRAFT_836813</name>
</gene>
<name>A0A9P7F6Q7_9AGAM</name>
<evidence type="ECO:0000313" key="2">
    <source>
        <dbReference type="EMBL" id="KAG2108946.1"/>
    </source>
</evidence>
<sequence>MSRRCRTSKWRANTKVAGVQRAGARRAHTSQYQHFIPRFILRRFQVGIPKSRKERNKEFKRTGVDPEYILYYDVATGSLDTRPIGKVYGVLGIYQDVHNTRNINELEDKLARLESQAASIIENLHKALPQGILALKYSSLVLLRKFLFLMHFRNESHSSRAFEVDRPENVQARQWVERILKADGIRSAADVWRHILRYYLDSSHSDLMRHAANVVESGGEGLQETHIPPVTYRTYMDDYFLSIWEAAQGEEFILTHNAFGLSEGSATSCPALHRIFVLSPRIAVVLCNVRLRPETKRHRRPRSLESSLLDVNLALPVPIYTAEEGGIQLFSHQRPSWETKIDGVVFKITKLTRSQTLELNSVVLFNLEKTGSLTFRSGTRMLRTAHAFRSNFPSSRLVVPLIAHLTTSLKSEEASALCSSVKSLTASPDEDFDPLSLGDLVLDVLLMQICSGRKQFPSAYDRAHFVLKIMAKAKPTSFARRISRKVRRAFRACKGDMEDGMSFAEGVNPAPLVSSIPRKLSSQLFELMIPYMRKRGAEMSGGEETLEVLQRDVAVVSFLQRASCNPGVWHALSHSSPEAPKILSKLFKKGTPADEFIAKISPSGFSSCYNRAYSLRKVYGMAGPTTSPISQRYYGLTAFIIEYFDFLAMLGVLPEPYFSQPCKRRKAQLVHIMPRAHSDLPMKRMKEFLREELEEYESEYESGEDTLDETTKEWVDEMAIVGCLAWLGKHRRNIVNFILDGFPSAMNLELFEGESHWEYLN</sequence>
<dbReference type="InterPro" id="IPR025332">
    <property type="entry name" value="DUF4238"/>
</dbReference>
<evidence type="ECO:0000256" key="1">
    <source>
        <dbReference type="SAM" id="Coils"/>
    </source>
</evidence>
<keyword evidence="3" id="KW-1185">Reference proteome</keyword>
<dbReference type="Pfam" id="PF14022">
    <property type="entry name" value="DUF4238"/>
    <property type="match status" value="1"/>
</dbReference>
<evidence type="ECO:0000313" key="3">
    <source>
        <dbReference type="Proteomes" id="UP000823399"/>
    </source>
</evidence>
<organism evidence="2 3">
    <name type="scientific">Suillus discolor</name>
    <dbReference type="NCBI Taxonomy" id="1912936"/>
    <lineage>
        <taxon>Eukaryota</taxon>
        <taxon>Fungi</taxon>
        <taxon>Dikarya</taxon>
        <taxon>Basidiomycota</taxon>
        <taxon>Agaricomycotina</taxon>
        <taxon>Agaricomycetes</taxon>
        <taxon>Agaricomycetidae</taxon>
        <taxon>Boletales</taxon>
        <taxon>Suillineae</taxon>
        <taxon>Suillaceae</taxon>
        <taxon>Suillus</taxon>
    </lineage>
</organism>
<comment type="caution">
    <text evidence="2">The sequence shown here is derived from an EMBL/GenBank/DDBJ whole genome shotgun (WGS) entry which is preliminary data.</text>
</comment>
<dbReference type="OrthoDB" id="5340163at2759"/>
<protein>
    <submittedName>
        <fullName evidence="2">Uncharacterized protein</fullName>
    </submittedName>
</protein>
<dbReference type="EMBL" id="JABBWM010000025">
    <property type="protein sequence ID" value="KAG2108946.1"/>
    <property type="molecule type" value="Genomic_DNA"/>
</dbReference>
<dbReference type="RefSeq" id="XP_041293189.1">
    <property type="nucleotide sequence ID" value="XM_041444020.1"/>
</dbReference>
<accession>A0A9P7F6Q7</accession>
<feature type="coiled-coil region" evidence="1">
    <location>
        <begin position="686"/>
        <end position="713"/>
    </location>
</feature>
<proteinExistence type="predicted"/>
<dbReference type="Proteomes" id="UP000823399">
    <property type="component" value="Unassembled WGS sequence"/>
</dbReference>